<protein>
    <submittedName>
        <fullName evidence="9">ABC transporter permease</fullName>
    </submittedName>
</protein>
<evidence type="ECO:0000256" key="6">
    <source>
        <dbReference type="ARBA" id="ARBA00038076"/>
    </source>
</evidence>
<dbReference type="GeneID" id="78360306"/>
<keyword evidence="3 7" id="KW-0812">Transmembrane</keyword>
<feature type="transmembrane region" description="Helical" evidence="7">
    <location>
        <begin position="822"/>
        <end position="843"/>
    </location>
</feature>
<comment type="similarity">
    <text evidence="6">Belongs to the ABC-4 integral membrane protein family.</text>
</comment>
<dbReference type="GO" id="GO:0005886">
    <property type="term" value="C:plasma membrane"/>
    <property type="evidence" value="ECO:0007669"/>
    <property type="project" value="UniProtKB-SubCell"/>
</dbReference>
<dbReference type="Proteomes" id="UP000254000">
    <property type="component" value="Unassembled WGS sequence"/>
</dbReference>
<feature type="transmembrane region" description="Helical" evidence="7">
    <location>
        <begin position="352"/>
        <end position="378"/>
    </location>
</feature>
<feature type="transmembrane region" description="Helical" evidence="7">
    <location>
        <begin position="486"/>
        <end position="504"/>
    </location>
</feature>
<dbReference type="GO" id="GO:0022857">
    <property type="term" value="F:transmembrane transporter activity"/>
    <property type="evidence" value="ECO:0007669"/>
    <property type="project" value="TreeGrafter"/>
</dbReference>
<dbReference type="RefSeq" id="WP_114569227.1">
    <property type="nucleotide sequence ID" value="NZ_CABMMS010000007.1"/>
</dbReference>
<keyword evidence="10" id="KW-1185">Reference proteome</keyword>
<reference evidence="9 10" key="1">
    <citation type="journal article" date="2018" name="Elife">
        <title>Discovery and characterization of a prevalent human gut bacterial enzyme sufficient for the inactivation of a family of plant toxins.</title>
        <authorList>
            <person name="Koppel N."/>
            <person name="Bisanz J.E."/>
            <person name="Pandelia M.E."/>
            <person name="Turnbaugh P.J."/>
            <person name="Balskus E.P."/>
        </authorList>
    </citation>
    <scope>NUCLEOTIDE SEQUENCE [LARGE SCALE GENOMIC DNA]</scope>
    <source>
        <strain evidence="9 10">3C</strain>
    </source>
</reference>
<evidence type="ECO:0000313" key="10">
    <source>
        <dbReference type="Proteomes" id="UP000254000"/>
    </source>
</evidence>
<keyword evidence="4 7" id="KW-1133">Transmembrane helix</keyword>
<dbReference type="EMBL" id="PPTS01000007">
    <property type="protein sequence ID" value="RDB63483.1"/>
    <property type="molecule type" value="Genomic_DNA"/>
</dbReference>
<feature type="domain" description="ABC3 transporter permease C-terminal" evidence="8">
    <location>
        <begin position="829"/>
        <end position="944"/>
    </location>
</feature>
<gene>
    <name evidence="9" type="ORF">C1877_11435</name>
</gene>
<evidence type="ECO:0000256" key="1">
    <source>
        <dbReference type="ARBA" id="ARBA00004651"/>
    </source>
</evidence>
<comment type="subcellular location">
    <subcellularLocation>
        <location evidence="1">Cell membrane</location>
        <topology evidence="1">Multi-pass membrane protein</topology>
    </subcellularLocation>
</comment>
<dbReference type="PANTHER" id="PTHR30572">
    <property type="entry name" value="MEMBRANE COMPONENT OF TRANSPORTER-RELATED"/>
    <property type="match status" value="1"/>
</dbReference>
<evidence type="ECO:0000256" key="5">
    <source>
        <dbReference type="ARBA" id="ARBA00023136"/>
    </source>
</evidence>
<feature type="transmembrane region" description="Helical" evidence="7">
    <location>
        <begin position="297"/>
        <end position="320"/>
    </location>
</feature>
<evidence type="ECO:0000256" key="3">
    <source>
        <dbReference type="ARBA" id="ARBA00022692"/>
    </source>
</evidence>
<evidence type="ECO:0000256" key="7">
    <source>
        <dbReference type="SAM" id="Phobius"/>
    </source>
</evidence>
<comment type="caution">
    <text evidence="9">The sequence shown here is derived from an EMBL/GenBank/DDBJ whole genome shotgun (WGS) entry which is preliminary data.</text>
</comment>
<feature type="transmembrane region" description="Helical" evidence="7">
    <location>
        <begin position="881"/>
        <end position="900"/>
    </location>
</feature>
<dbReference type="InterPro" id="IPR003838">
    <property type="entry name" value="ABC3_permease_C"/>
</dbReference>
<proteinExistence type="inferred from homology"/>
<name>A0A369LVB9_9ACTN</name>
<evidence type="ECO:0000256" key="2">
    <source>
        <dbReference type="ARBA" id="ARBA00022475"/>
    </source>
</evidence>
<sequence>MGIFTRFTLRSLAKNRVRTAVTVVGIALSTALLAAVLTSVGSMQAALMERTMATEGSWHVFSSELSATAVDALADSDQVSDLMTFTKGGTAALSEEDARNLGDFLTLKSMPTVAKGSDEPMGAPYALMPELVEGGMPQTADEVILPDYLKGETLGADGSGGVRSDGPIAVGSSVTADLGVRTAGPDGEESIEDPRPRTLVVTGFYERQPPFLANNYAVATYSSVAINAAGSPAGIGAGADDATMGAYVVTRGIGSVDEMHAFFEEATGLADADTTLYHRTLFPYLGISDGRPIWGTLWMVAIVLAAVIVVASVSLIYNAFAISVAERTRQFGLLASLGASRRQLRRTVLAEALVLGAVGVPLGLVLGVAGTVGAFALSQEAFTSLVGTGGGVPVHVDAAVLAAAAALSLATLVASAWVPALRAARVSAVDAIRQTQDVRLSKRARRKAAAPAGTQVRMGAAGKLFGVPGFVAHRNLSRSASRGRTVVASLAVSVVLIVATGSLADALSPISDRVGRGGAAGQADVTVSAHVDSYEQGSTADLHSYAQELERFLEQARAVEGVEFLGSTRQGQAEAVVPAGMISPEARAARELIDAERRAAYSAPSFNAQGDYLGYLALFYLDDASWRSLVAELGQDEAAFCDPDNPRAIGLNTFQETLADGTYVSAEPFAGTGSIELYTVDRREGLAFMGLREGPNGELVASYTDGNDPNQRIETFPIEEVAAKRVLDVGALTEGEPGVLNALAASSQFPALVLPESAAAAPADDRFASPFTYSFASFSFKAADHAKAAEELEALAQGLDGVTLYVSDLAESARQNRLMTQAIQLFVMCFSLIMALIAVANVFNTLANSIILRTREFAVLKSAGMGNRAFARMLAYECASYAARGLVIGLAAATAVAWALHRATSLAFEGLAFSLPWAYVGAAVGMVLAVLALSVAYALVRARAGSIVEALRADAI</sequence>
<accession>A0A369LVB9</accession>
<organism evidence="9 10">
    <name type="scientific">Gordonibacter pamelaeae</name>
    <dbReference type="NCBI Taxonomy" id="471189"/>
    <lineage>
        <taxon>Bacteria</taxon>
        <taxon>Bacillati</taxon>
        <taxon>Actinomycetota</taxon>
        <taxon>Coriobacteriia</taxon>
        <taxon>Eggerthellales</taxon>
        <taxon>Eggerthellaceae</taxon>
        <taxon>Gordonibacter</taxon>
    </lineage>
</organism>
<dbReference type="AlphaFoldDB" id="A0A369LVB9"/>
<feature type="transmembrane region" description="Helical" evidence="7">
    <location>
        <begin position="920"/>
        <end position="940"/>
    </location>
</feature>
<feature type="domain" description="ABC3 transporter permease C-terminal" evidence="8">
    <location>
        <begin position="302"/>
        <end position="427"/>
    </location>
</feature>
<dbReference type="PANTHER" id="PTHR30572:SF4">
    <property type="entry name" value="ABC TRANSPORTER PERMEASE YTRF"/>
    <property type="match status" value="1"/>
</dbReference>
<dbReference type="Pfam" id="PF02687">
    <property type="entry name" value="FtsX"/>
    <property type="match status" value="2"/>
</dbReference>
<evidence type="ECO:0000259" key="8">
    <source>
        <dbReference type="Pfam" id="PF02687"/>
    </source>
</evidence>
<feature type="transmembrane region" description="Helical" evidence="7">
    <location>
        <begin position="398"/>
        <end position="418"/>
    </location>
</feature>
<keyword evidence="2" id="KW-1003">Cell membrane</keyword>
<dbReference type="OrthoDB" id="9780560at2"/>
<keyword evidence="5 7" id="KW-0472">Membrane</keyword>
<dbReference type="InterPro" id="IPR050250">
    <property type="entry name" value="Macrolide_Exporter_MacB"/>
</dbReference>
<evidence type="ECO:0000313" key="9">
    <source>
        <dbReference type="EMBL" id="RDB63483.1"/>
    </source>
</evidence>
<evidence type="ECO:0000256" key="4">
    <source>
        <dbReference type="ARBA" id="ARBA00022989"/>
    </source>
</evidence>